<gene>
    <name evidence="1" type="ORF">C451_00155</name>
</gene>
<organism evidence="1 2">
    <name type="scientific">Halococcus thailandensis JCM 13552</name>
    <dbReference type="NCBI Taxonomy" id="1227457"/>
    <lineage>
        <taxon>Archaea</taxon>
        <taxon>Methanobacteriati</taxon>
        <taxon>Methanobacteriota</taxon>
        <taxon>Stenosarchaea group</taxon>
        <taxon>Halobacteria</taxon>
        <taxon>Halobacteriales</taxon>
        <taxon>Halococcaceae</taxon>
        <taxon>Halococcus</taxon>
    </lineage>
</organism>
<evidence type="ECO:0000313" key="2">
    <source>
        <dbReference type="Proteomes" id="UP000011680"/>
    </source>
</evidence>
<name>M0NFT5_9EURY</name>
<reference evidence="1 2" key="1">
    <citation type="journal article" date="2014" name="PLoS Genet.">
        <title>Phylogenetically driven sequencing of extremely halophilic archaea reveals strategies for static and dynamic osmo-response.</title>
        <authorList>
            <person name="Becker E.A."/>
            <person name="Seitzer P.M."/>
            <person name="Tritt A."/>
            <person name="Larsen D."/>
            <person name="Krusor M."/>
            <person name="Yao A.I."/>
            <person name="Wu D."/>
            <person name="Madern D."/>
            <person name="Eisen J.A."/>
            <person name="Darling A.E."/>
            <person name="Facciotti M.T."/>
        </authorList>
    </citation>
    <scope>NUCLEOTIDE SEQUENCE [LARGE SCALE GENOMIC DNA]</scope>
    <source>
        <strain evidence="1 2">JCM 13552</strain>
    </source>
</reference>
<accession>M0NFT5</accession>
<dbReference type="AlphaFoldDB" id="M0NFT5"/>
<proteinExistence type="predicted"/>
<keyword evidence="2" id="KW-1185">Reference proteome</keyword>
<protein>
    <submittedName>
        <fullName evidence="1">Uncharacterized protein</fullName>
    </submittedName>
</protein>
<comment type="caution">
    <text evidence="1">The sequence shown here is derived from an EMBL/GenBank/DDBJ whole genome shotgun (WGS) entry which is preliminary data.</text>
</comment>
<dbReference type="EMBL" id="AOMF01000014">
    <property type="protein sequence ID" value="EMA56847.1"/>
    <property type="molecule type" value="Genomic_DNA"/>
</dbReference>
<sequence>MVLFEADFVVRHGRYRVVIQLVRFFVSVAPSELRGEFIGEVRVWFDVGIVVVDVDYCANRIAVSVDDGFTFVVLINSR</sequence>
<dbReference type="Proteomes" id="UP000011680">
    <property type="component" value="Unassembled WGS sequence"/>
</dbReference>
<evidence type="ECO:0000313" key="1">
    <source>
        <dbReference type="EMBL" id="EMA56847.1"/>
    </source>
</evidence>